<keyword evidence="1" id="KW-0175">Coiled coil</keyword>
<evidence type="ECO:0000256" key="1">
    <source>
        <dbReference type="SAM" id="Coils"/>
    </source>
</evidence>
<dbReference type="Proteomes" id="UP000255334">
    <property type="component" value="Unassembled WGS sequence"/>
</dbReference>
<dbReference type="RefSeq" id="WP_115476154.1">
    <property type="nucleotide sequence ID" value="NZ_QRBF01000001.1"/>
</dbReference>
<gene>
    <name evidence="2" type="ORF">DWU99_01095</name>
</gene>
<dbReference type="InterPro" id="IPR023104">
    <property type="entry name" value="ITPase-like_dom_sf"/>
</dbReference>
<comment type="caution">
    <text evidence="2">The sequence shown here is derived from an EMBL/GenBank/DDBJ whole genome shotgun (WGS) entry which is preliminary data.</text>
</comment>
<dbReference type="Pfam" id="PF11519">
    <property type="entry name" value="DUF3222"/>
    <property type="match status" value="1"/>
</dbReference>
<dbReference type="AlphaFoldDB" id="A0A370XBV3"/>
<proteinExistence type="predicted"/>
<organism evidence="2 3">
    <name type="scientific">Dyella psychrodurans</name>
    <dbReference type="NCBI Taxonomy" id="1927960"/>
    <lineage>
        <taxon>Bacteria</taxon>
        <taxon>Pseudomonadati</taxon>
        <taxon>Pseudomonadota</taxon>
        <taxon>Gammaproteobacteria</taxon>
        <taxon>Lysobacterales</taxon>
        <taxon>Rhodanobacteraceae</taxon>
        <taxon>Dyella</taxon>
    </lineage>
</organism>
<name>A0A370XBV3_9GAMM</name>
<keyword evidence="3" id="KW-1185">Reference proteome</keyword>
<evidence type="ECO:0000313" key="3">
    <source>
        <dbReference type="Proteomes" id="UP000255334"/>
    </source>
</evidence>
<protein>
    <submittedName>
        <fullName evidence="2">DUF3222 domain-containing protein</fullName>
    </submittedName>
</protein>
<feature type="coiled-coil region" evidence="1">
    <location>
        <begin position="15"/>
        <end position="49"/>
    </location>
</feature>
<accession>A0A370XBV3</accession>
<dbReference type="InterPro" id="IPR021599">
    <property type="entry name" value="DUF3222"/>
</dbReference>
<dbReference type="Gene3D" id="1.10.287.780">
    <property type="entry name" value="ITPase-like domains"/>
    <property type="match status" value="1"/>
</dbReference>
<reference evidence="2 3" key="1">
    <citation type="submission" date="2018-07" db="EMBL/GenBank/DDBJ databases">
        <title>Dyella monticola sp. nov. and Dyella psychrodurans sp. nov. isolated from monsoon evergreen broad-leaved forest soil of Dinghu Mountain, China.</title>
        <authorList>
            <person name="Gao Z."/>
            <person name="Qiu L."/>
        </authorList>
    </citation>
    <scope>NUCLEOTIDE SEQUENCE [LARGE SCALE GENOMIC DNA]</scope>
    <source>
        <strain evidence="2 3">4MSK11</strain>
    </source>
</reference>
<sequence length="155" mass="17305">MDANDLDSLVQQALLDTARQRAADLEQQTAALTQRAEAAEREAATLRRQSVFPDDPDLVRRALLVVAGLDIGPWLRRGGSEEDWIRVREAFARDVPDGRSGHVLVPIEQTTEWVMGGFLEKDKERCRLCGAWVPWASKQPIVHADHCPVALAQED</sequence>
<evidence type="ECO:0000313" key="2">
    <source>
        <dbReference type="EMBL" id="RDS85903.1"/>
    </source>
</evidence>
<dbReference type="EMBL" id="QRBF01000001">
    <property type="protein sequence ID" value="RDS85903.1"/>
    <property type="molecule type" value="Genomic_DNA"/>
</dbReference>